<evidence type="ECO:0000313" key="1">
    <source>
        <dbReference type="EMBL" id="GAG62401.1"/>
    </source>
</evidence>
<organism evidence="1">
    <name type="scientific">marine sediment metagenome</name>
    <dbReference type="NCBI Taxonomy" id="412755"/>
    <lineage>
        <taxon>unclassified sequences</taxon>
        <taxon>metagenomes</taxon>
        <taxon>ecological metagenomes</taxon>
    </lineage>
</organism>
<dbReference type="EMBL" id="BART01006376">
    <property type="protein sequence ID" value="GAG62401.1"/>
    <property type="molecule type" value="Genomic_DNA"/>
</dbReference>
<accession>X1ARA6</accession>
<proteinExistence type="predicted"/>
<name>X1ARA6_9ZZZZ</name>
<comment type="caution">
    <text evidence="1">The sequence shown here is derived from an EMBL/GenBank/DDBJ whole genome shotgun (WGS) entry which is preliminary data.</text>
</comment>
<reference evidence="1" key="1">
    <citation type="journal article" date="2014" name="Front. Microbiol.">
        <title>High frequency of phylogenetically diverse reductive dehalogenase-homologous genes in deep subseafloor sedimentary metagenomes.</title>
        <authorList>
            <person name="Kawai M."/>
            <person name="Futagami T."/>
            <person name="Toyoda A."/>
            <person name="Takaki Y."/>
            <person name="Nishi S."/>
            <person name="Hori S."/>
            <person name="Arai W."/>
            <person name="Tsubouchi T."/>
            <person name="Morono Y."/>
            <person name="Uchiyama I."/>
            <person name="Ito T."/>
            <person name="Fujiyama A."/>
            <person name="Inagaki F."/>
            <person name="Takami H."/>
        </authorList>
    </citation>
    <scope>NUCLEOTIDE SEQUENCE</scope>
    <source>
        <strain evidence="1">Expedition CK06-06</strain>
    </source>
</reference>
<dbReference type="AlphaFoldDB" id="X1ARA6"/>
<protein>
    <submittedName>
        <fullName evidence="1">Uncharacterized protein</fullName>
    </submittedName>
</protein>
<gene>
    <name evidence="1" type="ORF">S01H4_14536</name>
</gene>
<sequence>MVAVEINGEAWVETQIQFPTNLAKEYVMDIKQYMIDVNRDIK</sequence>